<name>A0A235F7G5_9BACL</name>
<accession>A0A235F7G5</accession>
<reference evidence="2 3" key="1">
    <citation type="submission" date="2017-07" db="EMBL/GenBank/DDBJ databases">
        <title>Fictibacillus sp. nov. GDSW-R2A3 Genome sequencing and assembly.</title>
        <authorList>
            <person name="Mayilraj S."/>
        </authorList>
    </citation>
    <scope>NUCLEOTIDE SEQUENCE [LARGE SCALE GENOMIC DNA]</scope>
    <source>
        <strain evidence="2 3">GDSW-R2A3</strain>
    </source>
</reference>
<dbReference type="AlphaFoldDB" id="A0A235F7G5"/>
<protein>
    <recommendedName>
        <fullName evidence="1">CdiI immunity protein domain-containing protein</fullName>
    </recommendedName>
</protein>
<gene>
    <name evidence="2" type="ORF">CGZ90_10790</name>
</gene>
<comment type="caution">
    <text evidence="2">The sequence shown here is derived from an EMBL/GenBank/DDBJ whole genome shotgun (WGS) entry which is preliminary data.</text>
</comment>
<proteinExistence type="predicted"/>
<dbReference type="InterPro" id="IPR041129">
    <property type="entry name" value="CdiI_2"/>
</dbReference>
<evidence type="ECO:0000313" key="2">
    <source>
        <dbReference type="EMBL" id="OYD57172.1"/>
    </source>
</evidence>
<dbReference type="OrthoDB" id="2969818at2"/>
<dbReference type="EMBL" id="NOII01000003">
    <property type="protein sequence ID" value="OYD57172.1"/>
    <property type="molecule type" value="Genomic_DNA"/>
</dbReference>
<dbReference type="RefSeq" id="WP_094252520.1">
    <property type="nucleotide sequence ID" value="NZ_JBHLXL010000001.1"/>
</dbReference>
<evidence type="ECO:0000313" key="3">
    <source>
        <dbReference type="Proteomes" id="UP000215059"/>
    </source>
</evidence>
<keyword evidence="3" id="KW-1185">Reference proteome</keyword>
<dbReference type="Pfam" id="PF18593">
    <property type="entry name" value="CdiI_2"/>
    <property type="match status" value="1"/>
</dbReference>
<feature type="domain" description="CdiI immunity protein" evidence="1">
    <location>
        <begin position="13"/>
        <end position="92"/>
    </location>
</feature>
<sequence>MLSSNNQENPVFQFLAGTFHQDIDSPEEALLELLQDESNEYLEEAIVFLTDFINSEYTIVEKNKFIEECAEGIYFPALGLEPLQWLKNVVQEIKQEID</sequence>
<evidence type="ECO:0000259" key="1">
    <source>
        <dbReference type="Pfam" id="PF18593"/>
    </source>
</evidence>
<dbReference type="Proteomes" id="UP000215059">
    <property type="component" value="Unassembled WGS sequence"/>
</dbReference>
<organism evidence="2 3">
    <name type="scientific">Fictibacillus aquaticus</name>
    <dbReference type="NCBI Taxonomy" id="2021314"/>
    <lineage>
        <taxon>Bacteria</taxon>
        <taxon>Bacillati</taxon>
        <taxon>Bacillota</taxon>
        <taxon>Bacilli</taxon>
        <taxon>Bacillales</taxon>
        <taxon>Fictibacillaceae</taxon>
        <taxon>Fictibacillus</taxon>
    </lineage>
</organism>